<evidence type="ECO:0000313" key="3">
    <source>
        <dbReference type="EMBL" id="MBJ8339083.1"/>
    </source>
</evidence>
<dbReference type="SUPFAM" id="SSF53474">
    <property type="entry name" value="alpha/beta-Hydrolases"/>
    <property type="match status" value="1"/>
</dbReference>
<dbReference type="Gene3D" id="3.40.50.1820">
    <property type="entry name" value="alpha/beta hydrolase"/>
    <property type="match status" value="1"/>
</dbReference>
<proteinExistence type="predicted"/>
<protein>
    <submittedName>
        <fullName evidence="3">Alpha/beta hydrolase</fullName>
    </submittedName>
</protein>
<evidence type="ECO:0000256" key="1">
    <source>
        <dbReference type="ARBA" id="ARBA00022801"/>
    </source>
</evidence>
<dbReference type="InterPro" id="IPR050266">
    <property type="entry name" value="AB_hydrolase_sf"/>
</dbReference>
<name>A0A934NPQ3_9NOCA</name>
<reference evidence="3" key="1">
    <citation type="submission" date="2020-12" db="EMBL/GenBank/DDBJ databases">
        <title>Antrihabitans popcorni sp. nov. and Antrihabitans auranticaus sp. nov., isolated from a larva cave.</title>
        <authorList>
            <person name="Lee S.D."/>
            <person name="Kim I.S."/>
        </authorList>
    </citation>
    <scope>NUCLEOTIDE SEQUENCE</scope>
    <source>
        <strain evidence="3">YC3-6</strain>
    </source>
</reference>
<keyword evidence="1 3" id="KW-0378">Hydrolase</keyword>
<dbReference type="Pfam" id="PF12697">
    <property type="entry name" value="Abhydrolase_6"/>
    <property type="match status" value="1"/>
</dbReference>
<evidence type="ECO:0000313" key="4">
    <source>
        <dbReference type="Proteomes" id="UP000655868"/>
    </source>
</evidence>
<dbReference type="AlphaFoldDB" id="A0A934NPQ3"/>
<evidence type="ECO:0000259" key="2">
    <source>
        <dbReference type="Pfam" id="PF12697"/>
    </source>
</evidence>
<dbReference type="InterPro" id="IPR029058">
    <property type="entry name" value="AB_hydrolase_fold"/>
</dbReference>
<organism evidence="3 4">
    <name type="scientific">Antrihabitans stalagmiti</name>
    <dbReference type="NCBI Taxonomy" id="2799499"/>
    <lineage>
        <taxon>Bacteria</taxon>
        <taxon>Bacillati</taxon>
        <taxon>Actinomycetota</taxon>
        <taxon>Actinomycetes</taxon>
        <taxon>Mycobacteriales</taxon>
        <taxon>Nocardiaceae</taxon>
        <taxon>Antrihabitans</taxon>
    </lineage>
</organism>
<feature type="domain" description="AB hydrolase-1" evidence="2">
    <location>
        <begin position="37"/>
        <end position="282"/>
    </location>
</feature>
<comment type="caution">
    <text evidence="3">The sequence shown here is derived from an EMBL/GenBank/DDBJ whole genome shotgun (WGS) entry which is preliminary data.</text>
</comment>
<dbReference type="PRINTS" id="PR00111">
    <property type="entry name" value="ABHYDROLASE"/>
</dbReference>
<dbReference type="PANTHER" id="PTHR43798:SF31">
    <property type="entry name" value="AB HYDROLASE SUPERFAMILY PROTEIN YCLE"/>
    <property type="match status" value="1"/>
</dbReference>
<dbReference type="RefSeq" id="WP_199703800.1">
    <property type="nucleotide sequence ID" value="NZ_JAEMNV010000003.1"/>
</dbReference>
<sequence>MSKVARIAKRMEYRFPRPDDAWLHVTEWGSPQPDVTIVLAHGWTLSSQGWEDVAEILVAADPTLRVLAYDHRGHGKSAKTVASLDILADDLAALIEAVVPVGPIVFGGHSMGGMTMMALAERHPRLVAERLVGVAFVSTAAGNLLGQYRSLPGFHRFAAAALALSARVKLPSRPLFLARQGTRRGLFGARPRRHDMNRAVLQAAQAHPRCVAALGASILEHDRHVVLSSFAGLDVVVMTGSRDRLTTVEHARIIGQHVAGSRVLIFRDSGHYLPYERREEVTAQLLGMATKARVAVPDWAGAAG</sequence>
<dbReference type="EMBL" id="JAEMNV010000003">
    <property type="protein sequence ID" value="MBJ8339083.1"/>
    <property type="molecule type" value="Genomic_DNA"/>
</dbReference>
<dbReference type="Proteomes" id="UP000655868">
    <property type="component" value="Unassembled WGS sequence"/>
</dbReference>
<dbReference type="GO" id="GO:0016020">
    <property type="term" value="C:membrane"/>
    <property type="evidence" value="ECO:0007669"/>
    <property type="project" value="TreeGrafter"/>
</dbReference>
<gene>
    <name evidence="3" type="ORF">JGU71_09315</name>
</gene>
<dbReference type="InterPro" id="IPR000073">
    <property type="entry name" value="AB_hydrolase_1"/>
</dbReference>
<accession>A0A934NPQ3</accession>
<dbReference type="PANTHER" id="PTHR43798">
    <property type="entry name" value="MONOACYLGLYCEROL LIPASE"/>
    <property type="match status" value="1"/>
</dbReference>
<keyword evidence="4" id="KW-1185">Reference proteome</keyword>
<dbReference type="GO" id="GO:0016787">
    <property type="term" value="F:hydrolase activity"/>
    <property type="evidence" value="ECO:0007669"/>
    <property type="project" value="UniProtKB-KW"/>
</dbReference>